<evidence type="ECO:0000313" key="8">
    <source>
        <dbReference type="Proteomes" id="UP001183006"/>
    </source>
</evidence>
<feature type="transmembrane region" description="Helical" evidence="6">
    <location>
        <begin position="178"/>
        <end position="198"/>
    </location>
</feature>
<dbReference type="EMBL" id="CP133594">
    <property type="protein sequence ID" value="WMW22790.1"/>
    <property type="molecule type" value="Genomic_DNA"/>
</dbReference>
<evidence type="ECO:0000256" key="3">
    <source>
        <dbReference type="ARBA" id="ARBA00022692"/>
    </source>
</evidence>
<evidence type="ECO:0000256" key="1">
    <source>
        <dbReference type="ARBA" id="ARBA00004651"/>
    </source>
</evidence>
<dbReference type="GO" id="GO:0015171">
    <property type="term" value="F:amino acid transmembrane transporter activity"/>
    <property type="evidence" value="ECO:0007669"/>
    <property type="project" value="TreeGrafter"/>
</dbReference>
<dbReference type="AlphaFoldDB" id="A0AA51YJM8"/>
<dbReference type="InterPro" id="IPR001123">
    <property type="entry name" value="LeuE-type"/>
</dbReference>
<proteinExistence type="predicted"/>
<gene>
    <name evidence="7" type="ORF">RE476_02910</name>
</gene>
<feature type="transmembrane region" description="Helical" evidence="6">
    <location>
        <begin position="40"/>
        <end position="65"/>
    </location>
</feature>
<feature type="transmembrane region" description="Helical" evidence="6">
    <location>
        <begin position="141"/>
        <end position="166"/>
    </location>
</feature>
<keyword evidence="5 6" id="KW-0472">Membrane</keyword>
<evidence type="ECO:0000256" key="6">
    <source>
        <dbReference type="SAM" id="Phobius"/>
    </source>
</evidence>
<dbReference type="RefSeq" id="WP_309308904.1">
    <property type="nucleotide sequence ID" value="NZ_CP133594.1"/>
</dbReference>
<evidence type="ECO:0000256" key="5">
    <source>
        <dbReference type="ARBA" id="ARBA00023136"/>
    </source>
</evidence>
<dbReference type="PANTHER" id="PTHR30086">
    <property type="entry name" value="ARGININE EXPORTER PROTEIN ARGO"/>
    <property type="match status" value="1"/>
</dbReference>
<feature type="transmembrane region" description="Helical" evidence="6">
    <location>
        <begin position="113"/>
        <end position="135"/>
    </location>
</feature>
<evidence type="ECO:0000313" key="7">
    <source>
        <dbReference type="EMBL" id="WMW22790.1"/>
    </source>
</evidence>
<dbReference type="KEGG" id="mmav:RE476_02910"/>
<sequence>MLFLNEFLVLGVILGFTAGISPGPLMAMTISETLQHGSRAGVKVAISPLITDILIVSCILFFLLRIESHDLIIALICLSGAFYLMYLGVSSFNTSTIDIDIRKERENSFKKGILVNFLSPHPYLFWITIGGPILFQALDVGIWGTVLFVAGFYSLLVGSKIMIAMVVGKSRSFLKSKYYLYMIRALGFVYFIFALFFIEQGLELLSL</sequence>
<dbReference type="PANTHER" id="PTHR30086:SF20">
    <property type="entry name" value="ARGININE EXPORTER PROTEIN ARGO-RELATED"/>
    <property type="match status" value="1"/>
</dbReference>
<dbReference type="GO" id="GO:0005886">
    <property type="term" value="C:plasma membrane"/>
    <property type="evidence" value="ECO:0007669"/>
    <property type="project" value="UniProtKB-SubCell"/>
</dbReference>
<protein>
    <submittedName>
        <fullName evidence="7">LysE family transporter</fullName>
    </submittedName>
</protein>
<organism evidence="7 8">
    <name type="scientific">Methanolobus mangrovi</name>
    <dbReference type="NCBI Taxonomy" id="3072977"/>
    <lineage>
        <taxon>Archaea</taxon>
        <taxon>Methanobacteriati</taxon>
        <taxon>Methanobacteriota</taxon>
        <taxon>Stenosarchaea group</taxon>
        <taxon>Methanomicrobia</taxon>
        <taxon>Methanosarcinales</taxon>
        <taxon>Methanosarcinaceae</taxon>
        <taxon>Methanolobus</taxon>
    </lineage>
</organism>
<keyword evidence="2" id="KW-1003">Cell membrane</keyword>
<dbReference type="Pfam" id="PF01810">
    <property type="entry name" value="LysE"/>
    <property type="match status" value="1"/>
</dbReference>
<evidence type="ECO:0000256" key="4">
    <source>
        <dbReference type="ARBA" id="ARBA00022989"/>
    </source>
</evidence>
<evidence type="ECO:0000256" key="2">
    <source>
        <dbReference type="ARBA" id="ARBA00022475"/>
    </source>
</evidence>
<feature type="transmembrane region" description="Helical" evidence="6">
    <location>
        <begin position="6"/>
        <end position="28"/>
    </location>
</feature>
<keyword evidence="8" id="KW-1185">Reference proteome</keyword>
<reference evidence="7" key="1">
    <citation type="submission" date="2023-08" db="EMBL/GenBank/DDBJ databases">
        <title>Methanolobus mangrovi sp. nov. and Methanolobus sediminis sp. nov, two novel methylotrophic methanogens isolated from mangrove sediments in China.</title>
        <authorList>
            <person name="Zhou J."/>
        </authorList>
    </citation>
    <scope>NUCLEOTIDE SEQUENCE</scope>
    <source>
        <strain evidence="7">FTZ2</strain>
    </source>
</reference>
<comment type="subcellular location">
    <subcellularLocation>
        <location evidence="1">Cell membrane</location>
        <topology evidence="1">Multi-pass membrane protein</topology>
    </subcellularLocation>
</comment>
<dbReference type="Proteomes" id="UP001183006">
    <property type="component" value="Chromosome"/>
</dbReference>
<accession>A0AA51YJM8</accession>
<name>A0AA51YJM8_9EURY</name>
<dbReference type="GeneID" id="84229057"/>
<keyword evidence="3 6" id="KW-0812">Transmembrane</keyword>
<feature type="transmembrane region" description="Helical" evidence="6">
    <location>
        <begin position="71"/>
        <end position="92"/>
    </location>
</feature>
<keyword evidence="4 6" id="KW-1133">Transmembrane helix</keyword>